<dbReference type="Pfam" id="PF26168">
    <property type="entry name" value="Glyco_transf_N"/>
    <property type="match status" value="1"/>
</dbReference>
<keyword evidence="2" id="KW-0808">Transferase</keyword>
<dbReference type="FunFam" id="3.40.50.2000:FF:000063">
    <property type="entry name" value="Glycosyltransferase"/>
    <property type="match status" value="1"/>
</dbReference>
<dbReference type="SUPFAM" id="SSF53756">
    <property type="entry name" value="UDP-Glycosyltransferase/glycogen phosphorylase"/>
    <property type="match status" value="1"/>
</dbReference>
<feature type="compositionally biased region" description="Polar residues" evidence="3">
    <location>
        <begin position="1"/>
        <end position="10"/>
    </location>
</feature>
<evidence type="ECO:0000256" key="1">
    <source>
        <dbReference type="ARBA" id="ARBA00009995"/>
    </source>
</evidence>
<dbReference type="PANTHER" id="PTHR48047">
    <property type="entry name" value="GLYCOSYLTRANSFERASE"/>
    <property type="match status" value="1"/>
</dbReference>
<proteinExistence type="inferred from homology"/>
<evidence type="ECO:0000259" key="4">
    <source>
        <dbReference type="Pfam" id="PF26168"/>
    </source>
</evidence>
<sequence>MSSAPKQDSVQPLAASVMPSPGTGAAVPRTDSTPHFVLVPMMAAGHAGPMLDMARALARRGALVTFVTTPLNLSRLGSAPGDDALPIRFVPLRFPCAEAGLPEGCESADALPGLAYLKNFHDACAMLGAPLVAHLRDAADAPAASCVVSDTCHPWTGAVARELGVPRLALETSCAFSSFCMRLMSTHGIFEGVDDDELPVRVPGFPIDMEMSRARSPGNFSGFGKVFADEVMAENARADGLLVNSFAELEPLFVDAYEAALGKKIWTVGPLFLHTMPLTAAIDDDVDAIRCASWLESKKPRSVVFVSFGSLARSPLPQLAEIAHGLDASDRPFIWAVKPSNLADFERWLSDDGFESRVAERGLVVTGWAPQRAILSHPATGAFVTHCGWNSVLECVAAGLPMATWPHFAEQFMNEKLVVDVLRVGVPVGVKGAAQWGVEAEAVVATRDDVARAVAAVLDGGEEGSARRARAADLGRKAREAVARGGSSDRNVARLVQHVLEQRKSAA</sequence>
<dbReference type="InterPro" id="IPR058980">
    <property type="entry name" value="Glyco_transf_N"/>
</dbReference>
<dbReference type="InterPro" id="IPR002213">
    <property type="entry name" value="UDP_glucos_trans"/>
</dbReference>
<feature type="domain" description="Glycosyltransferase N-terminal" evidence="4">
    <location>
        <begin position="37"/>
        <end position="271"/>
    </location>
</feature>
<evidence type="ECO:0000313" key="5">
    <source>
        <dbReference type="EMBL" id="RCV04940.1"/>
    </source>
</evidence>
<dbReference type="PANTHER" id="PTHR48047:SF212">
    <property type="entry name" value="UDP-GLYCOSYLTRANSFERASES DOMAIN-CONTAINING PROTEIN"/>
    <property type="match status" value="1"/>
</dbReference>
<dbReference type="Pfam" id="PF00201">
    <property type="entry name" value="UDPGT"/>
    <property type="match status" value="1"/>
</dbReference>
<reference evidence="5" key="2">
    <citation type="submission" date="2015-07" db="EMBL/GenBank/DDBJ databases">
        <authorList>
            <person name="Noorani M."/>
        </authorList>
    </citation>
    <scope>NUCLEOTIDE SEQUENCE</scope>
    <source>
        <strain evidence="5">Yugu1</strain>
    </source>
</reference>
<dbReference type="EMBL" id="CM003528">
    <property type="protein sequence ID" value="RCV04940.1"/>
    <property type="molecule type" value="Genomic_DNA"/>
</dbReference>
<comment type="similarity">
    <text evidence="1">Belongs to the UDP-glycosyltransferase family.</text>
</comment>
<organism evidence="5">
    <name type="scientific">Setaria italica</name>
    <name type="common">Foxtail millet</name>
    <name type="synonym">Panicum italicum</name>
    <dbReference type="NCBI Taxonomy" id="4555"/>
    <lineage>
        <taxon>Eukaryota</taxon>
        <taxon>Viridiplantae</taxon>
        <taxon>Streptophyta</taxon>
        <taxon>Embryophyta</taxon>
        <taxon>Tracheophyta</taxon>
        <taxon>Spermatophyta</taxon>
        <taxon>Magnoliopsida</taxon>
        <taxon>Liliopsida</taxon>
        <taxon>Poales</taxon>
        <taxon>Poaceae</taxon>
        <taxon>PACMAD clade</taxon>
        <taxon>Panicoideae</taxon>
        <taxon>Panicodae</taxon>
        <taxon>Paniceae</taxon>
        <taxon>Cenchrinae</taxon>
        <taxon>Setaria</taxon>
    </lineage>
</organism>
<dbReference type="OrthoDB" id="5835829at2759"/>
<dbReference type="Gene3D" id="3.40.50.2000">
    <property type="entry name" value="Glycogen Phosphorylase B"/>
    <property type="match status" value="2"/>
</dbReference>
<protein>
    <recommendedName>
        <fullName evidence="4">Glycosyltransferase N-terminal domain-containing protein</fullName>
    </recommendedName>
</protein>
<dbReference type="CDD" id="cd03784">
    <property type="entry name" value="GT1_Gtf-like"/>
    <property type="match status" value="1"/>
</dbReference>
<evidence type="ECO:0000256" key="2">
    <source>
        <dbReference type="ARBA" id="ARBA00022679"/>
    </source>
</evidence>
<feature type="region of interest" description="Disordered" evidence="3">
    <location>
        <begin position="1"/>
        <end position="29"/>
    </location>
</feature>
<dbReference type="GO" id="GO:0008194">
    <property type="term" value="F:UDP-glycosyltransferase activity"/>
    <property type="evidence" value="ECO:0007669"/>
    <property type="project" value="InterPro"/>
</dbReference>
<dbReference type="AlphaFoldDB" id="A0A368PIR8"/>
<dbReference type="KEGG" id="sita:101762617"/>
<evidence type="ECO:0000256" key="3">
    <source>
        <dbReference type="SAM" id="MobiDB-lite"/>
    </source>
</evidence>
<accession>A0A368PIR8</accession>
<reference evidence="5" key="1">
    <citation type="journal article" date="2012" name="Nat. Biotechnol.">
        <title>Reference genome sequence of the model plant Setaria.</title>
        <authorList>
            <person name="Bennetzen J.L."/>
            <person name="Schmutz J."/>
            <person name="Wang H."/>
            <person name="Percifield R."/>
            <person name="Hawkins J."/>
            <person name="Pontaroli A.C."/>
            <person name="Estep M."/>
            <person name="Feng L."/>
            <person name="Vaughn J.N."/>
            <person name="Grimwood J."/>
            <person name="Jenkins J."/>
            <person name="Barry K."/>
            <person name="Lindquist E."/>
            <person name="Hellsten U."/>
            <person name="Deshpande S."/>
            <person name="Wang X."/>
            <person name="Wu X."/>
            <person name="Mitros T."/>
            <person name="Triplett J."/>
            <person name="Yang X."/>
            <person name="Ye C.Y."/>
            <person name="Mauro-Herrera M."/>
            <person name="Wang L."/>
            <person name="Li P."/>
            <person name="Sharma M."/>
            <person name="Sharma R."/>
            <person name="Ronald P.C."/>
            <person name="Panaud O."/>
            <person name="Kellogg E.A."/>
            <person name="Brutnell T.P."/>
            <person name="Doust A.N."/>
            <person name="Tuskan G.A."/>
            <person name="Rokhsar D."/>
            <person name="Devos K.M."/>
        </authorList>
    </citation>
    <scope>NUCLEOTIDE SEQUENCE [LARGE SCALE GENOMIC DNA]</scope>
    <source>
        <strain evidence="5">Yugu1</strain>
    </source>
</reference>
<name>A0A368PIR8_SETIT</name>
<gene>
    <name evidence="5" type="ORF">SETIT_1G041600v2</name>
</gene>